<comment type="caution">
    <text evidence="1">The sequence shown here is derived from an EMBL/GenBank/DDBJ whole genome shotgun (WGS) entry which is preliminary data.</text>
</comment>
<dbReference type="Proteomes" id="UP000326759">
    <property type="component" value="Unassembled WGS sequence"/>
</dbReference>
<dbReference type="AlphaFoldDB" id="A0A5N5T6Q7"/>
<reference evidence="1 2" key="1">
    <citation type="journal article" date="2019" name="PLoS Biol.">
        <title>Sex chromosomes control vertical transmission of feminizing Wolbachia symbionts in an isopod.</title>
        <authorList>
            <person name="Becking T."/>
            <person name="Chebbi M.A."/>
            <person name="Giraud I."/>
            <person name="Moumen B."/>
            <person name="Laverre T."/>
            <person name="Caubet Y."/>
            <person name="Peccoud J."/>
            <person name="Gilbert C."/>
            <person name="Cordaux R."/>
        </authorList>
    </citation>
    <scope>NUCLEOTIDE SEQUENCE [LARGE SCALE GENOMIC DNA]</scope>
    <source>
        <strain evidence="1">ANa2</strain>
        <tissue evidence="1">Whole body excluding digestive tract and cuticle</tissue>
    </source>
</reference>
<gene>
    <name evidence="1" type="ORF">Anas_08605</name>
</gene>
<dbReference type="EMBL" id="SEYY01007845">
    <property type="protein sequence ID" value="KAB7502333.1"/>
    <property type="molecule type" value="Genomic_DNA"/>
</dbReference>
<organism evidence="1 2">
    <name type="scientific">Armadillidium nasatum</name>
    <dbReference type="NCBI Taxonomy" id="96803"/>
    <lineage>
        <taxon>Eukaryota</taxon>
        <taxon>Metazoa</taxon>
        <taxon>Ecdysozoa</taxon>
        <taxon>Arthropoda</taxon>
        <taxon>Crustacea</taxon>
        <taxon>Multicrustacea</taxon>
        <taxon>Malacostraca</taxon>
        <taxon>Eumalacostraca</taxon>
        <taxon>Peracarida</taxon>
        <taxon>Isopoda</taxon>
        <taxon>Oniscidea</taxon>
        <taxon>Crinocheta</taxon>
        <taxon>Armadillidiidae</taxon>
        <taxon>Armadillidium</taxon>
    </lineage>
</organism>
<evidence type="ECO:0000313" key="2">
    <source>
        <dbReference type="Proteomes" id="UP000326759"/>
    </source>
</evidence>
<sequence>MRDKRKEGNVFPKDGEGSRMKMESRLINETENNFHFIILNQVHCLLMKKCSKYFLNLDYLKSLKEIPSIEISKLDLSGQRQVIFKDSALGNALFKEQFPAFVFEEQNKFFKNYRNAICQFNEYNDEVY</sequence>
<keyword evidence="2" id="KW-1185">Reference proteome</keyword>
<evidence type="ECO:0000313" key="1">
    <source>
        <dbReference type="EMBL" id="KAB7502333.1"/>
    </source>
</evidence>
<proteinExistence type="predicted"/>
<name>A0A5N5T6Q7_9CRUS</name>
<protein>
    <submittedName>
        <fullName evidence="1">Uncharacterized protein</fullName>
    </submittedName>
</protein>
<accession>A0A5N5T6Q7</accession>